<gene>
    <name evidence="1" type="ORF">PSON_ATCC_30995.1.T0850164</name>
</gene>
<keyword evidence="2" id="KW-1185">Reference proteome</keyword>
<dbReference type="EMBL" id="CAJJDN010000085">
    <property type="protein sequence ID" value="CAD8105908.1"/>
    <property type="molecule type" value="Genomic_DNA"/>
</dbReference>
<sequence length="489" mass="58837">MNLDITNFQHQLSELNEKQQKKQKDIKLAFDLFQNLVKQVQSLKLPKKNQQSTQNKKQSQNKIKIENQKQVYQEKNLFKRYLSQIVFRNIMLFLTTQDIKQLRLTSYFTNYLIETNLEFIFYKKIQRTIYLESLNIMNFQQPEIPGLKNIQKSLKKLISQNGQIHKIPQQLLSYFAIIIDLSESSKGLVSKRNTYFSKFDILSSTYQFLQYQSLNWYGLYEKDKRALKILISKNYKRKELINGKEYDDLKKYMQNLFDFLSRPDYKIICEAYNKDQLIQQTSIQQRFIKNLLIKIKQKQNYLSKISSLGNLFFKITLSYCSMKDIINSRFVCNKFNQEFKQNSSYHYQISYSRIQKQINVIQTNFNLNLTQDEFLYKTQEQFSLMELFYSIQQNDSIKNNITTKDLLQINSENIAEFIFKSPIQNELYLKCQELIIERLGMDILVEKNYEIFLKRLIKVKECLSDYYIQLPNLQKQLLNIENNFNFHEF</sequence>
<dbReference type="Proteomes" id="UP000692954">
    <property type="component" value="Unassembled WGS sequence"/>
</dbReference>
<organism evidence="1 2">
    <name type="scientific">Paramecium sonneborni</name>
    <dbReference type="NCBI Taxonomy" id="65129"/>
    <lineage>
        <taxon>Eukaryota</taxon>
        <taxon>Sar</taxon>
        <taxon>Alveolata</taxon>
        <taxon>Ciliophora</taxon>
        <taxon>Intramacronucleata</taxon>
        <taxon>Oligohymenophorea</taxon>
        <taxon>Peniculida</taxon>
        <taxon>Parameciidae</taxon>
        <taxon>Paramecium</taxon>
    </lineage>
</organism>
<evidence type="ECO:0000313" key="1">
    <source>
        <dbReference type="EMBL" id="CAD8105908.1"/>
    </source>
</evidence>
<reference evidence="1" key="1">
    <citation type="submission" date="2021-01" db="EMBL/GenBank/DDBJ databases">
        <authorList>
            <consortium name="Genoscope - CEA"/>
            <person name="William W."/>
        </authorList>
    </citation>
    <scope>NUCLEOTIDE SEQUENCE</scope>
</reference>
<accession>A0A8S1PTI6</accession>
<comment type="caution">
    <text evidence="1">The sequence shown here is derived from an EMBL/GenBank/DDBJ whole genome shotgun (WGS) entry which is preliminary data.</text>
</comment>
<evidence type="ECO:0008006" key="3">
    <source>
        <dbReference type="Google" id="ProtNLM"/>
    </source>
</evidence>
<dbReference type="OrthoDB" id="306811at2759"/>
<protein>
    <recommendedName>
        <fullName evidence="3">F-box protein</fullName>
    </recommendedName>
</protein>
<name>A0A8S1PTI6_9CILI</name>
<proteinExistence type="predicted"/>
<evidence type="ECO:0000313" key="2">
    <source>
        <dbReference type="Proteomes" id="UP000692954"/>
    </source>
</evidence>
<dbReference type="AlphaFoldDB" id="A0A8S1PTI6"/>